<comment type="caution">
    <text evidence="6">The sequence shown here is derived from an EMBL/GenBank/DDBJ whole genome shotgun (WGS) entry which is preliminary data.</text>
</comment>
<accession>A0A7D9INH1</accession>
<dbReference type="InterPro" id="IPR019397">
    <property type="entry name" value="Uncharacterised_TMEM39"/>
</dbReference>
<dbReference type="PROSITE" id="PS50084">
    <property type="entry name" value="KH_TYPE_1"/>
    <property type="match status" value="1"/>
</dbReference>
<keyword evidence="5" id="KW-0472">Membrane</keyword>
<protein>
    <submittedName>
        <fullName evidence="6">Quaking-like isoform X1</fullName>
    </submittedName>
</protein>
<dbReference type="Pfam" id="PF16544">
    <property type="entry name" value="STAR_dimer"/>
    <property type="match status" value="1"/>
</dbReference>
<dbReference type="Proteomes" id="UP001152795">
    <property type="component" value="Unassembled WGS sequence"/>
</dbReference>
<dbReference type="PANTHER" id="PTHR12995">
    <property type="entry name" value="FI21814P1"/>
    <property type="match status" value="1"/>
</dbReference>
<dbReference type="InterPro" id="IPR055256">
    <property type="entry name" value="KH_1_KHDC4/BBP-like"/>
</dbReference>
<dbReference type="InterPro" id="IPR036612">
    <property type="entry name" value="KH_dom_type_1_sf"/>
</dbReference>
<dbReference type="Pfam" id="PF10271">
    <property type="entry name" value="Tmp39"/>
    <property type="match status" value="1"/>
</dbReference>
<comment type="similarity">
    <text evidence="2">Belongs to the TMEM39 family.</text>
</comment>
<proteinExistence type="inferred from homology"/>
<dbReference type="AlphaFoldDB" id="A0A7D9INH1"/>
<keyword evidence="7" id="KW-1185">Reference proteome</keyword>
<dbReference type="Pfam" id="PF22675">
    <property type="entry name" value="KH-I_KHDC4-BBP"/>
    <property type="match status" value="1"/>
</dbReference>
<dbReference type="InterPro" id="IPR032377">
    <property type="entry name" value="STAR_dimer"/>
</dbReference>
<dbReference type="SMART" id="SM00322">
    <property type="entry name" value="KH"/>
    <property type="match status" value="1"/>
</dbReference>
<keyword evidence="4" id="KW-1133">Transmembrane helix</keyword>
<reference evidence="6" key="1">
    <citation type="submission" date="2020-04" db="EMBL/GenBank/DDBJ databases">
        <authorList>
            <person name="Alioto T."/>
            <person name="Alioto T."/>
            <person name="Gomez Garrido J."/>
        </authorList>
    </citation>
    <scope>NUCLEOTIDE SEQUENCE</scope>
    <source>
        <strain evidence="6">A484AB</strain>
    </source>
</reference>
<dbReference type="InterPro" id="IPR004087">
    <property type="entry name" value="KH_dom"/>
</dbReference>
<gene>
    <name evidence="6" type="ORF">PACLA_8A055830</name>
</gene>
<organism evidence="6 7">
    <name type="scientific">Paramuricea clavata</name>
    <name type="common">Red gorgonian</name>
    <name type="synonym">Violescent sea-whip</name>
    <dbReference type="NCBI Taxonomy" id="317549"/>
    <lineage>
        <taxon>Eukaryota</taxon>
        <taxon>Metazoa</taxon>
        <taxon>Cnidaria</taxon>
        <taxon>Anthozoa</taxon>
        <taxon>Octocorallia</taxon>
        <taxon>Malacalcyonacea</taxon>
        <taxon>Plexauridae</taxon>
        <taxon>Paramuricea</taxon>
    </lineage>
</organism>
<comment type="subcellular location">
    <subcellularLocation>
        <location evidence="1">Membrane</location>
        <topology evidence="1">Multi-pass membrane protein</topology>
    </subcellularLocation>
</comment>
<keyword evidence="3" id="KW-0812">Transmembrane</keyword>
<sequence length="706" mass="80792">MNTSEYLNQLLKDKTTISKMPKIFLHLERLLDEEINRIRTELFHGPCNGLPLPASAPLNLPPSNGKNVKLTEKVFAPVKEFPKFNFVGRIIGPRGLTLRKIEAETGCKLLVRGKGSMKDRKMEDEKRGQPNYEHLEEDLHVLVAVEDTQERASVRLERAVNEIKMLMKPVEDGDDEIKREQLGTLALINGTYRPPGSNGNMNMLSPPVTPVSGAFPGVRTSSAAGNHLSTAMAGTDFGFSPRGGTVMDISMDGSFIENGGIFGLGGNPKLRRGLAREHPYSRFLAENDHVQSNSNSFKVILLNFGCQHETVLYSSRFELLLDKNAQFKEWPFKYNIASLDYSSQYANIYKTNYHLIDYQEVLVIALFLMRRIGWIVFKQVVYIKEITSLRIVLIALLKGFGLVGLLSCFIWLILQLYRTTSVTNILLFLYPTMTYLWVFGFTMELKLQKVTPKVTHQISQPSKKRPPIDPGKPGNTDGETCPKMSHCSLSPDVIRYEAEGHRADFNFKMKRALFQSFICAYYVGFIPMRFSKRFYVYYDLWWSCQHVIFVWIGSLILLMKYLAPLQYCDTLSKCAVHLGGWAECDEDDEIPDNPRDWSALTSWPQDVVVNYKNKGLYKSLGIQNVADPGDTHHWRFYFVFQSPIRLTNWLLCTLCILIFYQLVMLCKSPLWHEVVSLSLPLLFNYVILFKLFRDRWVAMALELKPT</sequence>
<dbReference type="Gene3D" id="1.20.5.4010">
    <property type="match status" value="1"/>
</dbReference>
<dbReference type="SUPFAM" id="SSF54791">
    <property type="entry name" value="Eukaryotic type KH-domain (KH-domain type I)"/>
    <property type="match status" value="1"/>
</dbReference>
<evidence type="ECO:0000256" key="2">
    <source>
        <dbReference type="ARBA" id="ARBA00010737"/>
    </source>
</evidence>
<dbReference type="GO" id="GO:0016020">
    <property type="term" value="C:membrane"/>
    <property type="evidence" value="ECO:0007669"/>
    <property type="project" value="UniProtKB-SubCell"/>
</dbReference>
<evidence type="ECO:0000256" key="3">
    <source>
        <dbReference type="ARBA" id="ARBA00022692"/>
    </source>
</evidence>
<dbReference type="OrthoDB" id="6777263at2759"/>
<dbReference type="EMBL" id="CACRXK020007305">
    <property type="protein sequence ID" value="CAB4011892.1"/>
    <property type="molecule type" value="Genomic_DNA"/>
</dbReference>
<dbReference type="GO" id="GO:0003723">
    <property type="term" value="F:RNA binding"/>
    <property type="evidence" value="ECO:0007669"/>
    <property type="project" value="UniProtKB-UniRule"/>
</dbReference>
<evidence type="ECO:0000256" key="1">
    <source>
        <dbReference type="ARBA" id="ARBA00004141"/>
    </source>
</evidence>
<dbReference type="Gene3D" id="3.30.1370.10">
    <property type="entry name" value="K Homology domain, type 1"/>
    <property type="match status" value="1"/>
</dbReference>
<evidence type="ECO:0000256" key="5">
    <source>
        <dbReference type="ARBA" id="ARBA00023136"/>
    </source>
</evidence>
<name>A0A7D9INH1_PARCT</name>
<dbReference type="CDD" id="cd22383">
    <property type="entry name" value="KH-I_Hqk_like"/>
    <property type="match status" value="1"/>
</dbReference>
<evidence type="ECO:0000313" key="7">
    <source>
        <dbReference type="Proteomes" id="UP001152795"/>
    </source>
</evidence>
<dbReference type="PANTHER" id="PTHR12995:SF4">
    <property type="entry name" value="FI21814P1"/>
    <property type="match status" value="1"/>
</dbReference>
<evidence type="ECO:0000313" key="6">
    <source>
        <dbReference type="EMBL" id="CAB4011892.1"/>
    </source>
</evidence>
<evidence type="ECO:0000256" key="4">
    <source>
        <dbReference type="ARBA" id="ARBA00022989"/>
    </source>
</evidence>